<dbReference type="Proteomes" id="UP000244937">
    <property type="component" value="Chromosome"/>
</dbReference>
<evidence type="ECO:0000313" key="2">
    <source>
        <dbReference type="EMBL" id="AWI25886.1"/>
    </source>
</evidence>
<keyword evidence="3" id="KW-1185">Reference proteome</keyword>
<dbReference type="AlphaFoldDB" id="A0A2S1SHJ8"/>
<feature type="transmembrane region" description="Helical" evidence="1">
    <location>
        <begin position="16"/>
        <end position="37"/>
    </location>
</feature>
<name>A0A2S1SHJ8_9FLAO</name>
<feature type="transmembrane region" description="Helical" evidence="1">
    <location>
        <begin position="139"/>
        <end position="161"/>
    </location>
</feature>
<keyword evidence="1" id="KW-1133">Transmembrane helix</keyword>
<protein>
    <submittedName>
        <fullName evidence="2">Uncharacterized protein</fullName>
    </submittedName>
</protein>
<evidence type="ECO:0000313" key="3">
    <source>
        <dbReference type="Proteomes" id="UP000244937"/>
    </source>
</evidence>
<reference evidence="2 3" key="1">
    <citation type="submission" date="2018-05" db="EMBL/GenBank/DDBJ databases">
        <title>Genome sequencing of Flavobacterium sp. HYN0049.</title>
        <authorList>
            <person name="Yi H."/>
            <person name="Baek C."/>
        </authorList>
    </citation>
    <scope>NUCLEOTIDE SEQUENCE [LARGE SCALE GENOMIC DNA]</scope>
    <source>
        <strain evidence="2 3">HYN0049</strain>
    </source>
</reference>
<feature type="transmembrane region" description="Helical" evidence="1">
    <location>
        <begin position="68"/>
        <end position="87"/>
    </location>
</feature>
<dbReference type="KEGG" id="fpal:HYN49_08225"/>
<accession>A0A2S1SHJ8</accession>
<sequence>MFSKVGLKHCPDYRKYYYDFLIIPLEFLFLYWLYCWHALDNKRLFWISSAIYLGSFAPHLLLFKEPPLVYSFSYVTGNLLLLIMACLEFFKQIQTEKILHFKKNMMFYVNSGVILFYIGTLPFFTFYGLLLKDLHIWNYYYVFFLAANNIMYLFFTAAFVWGKPNT</sequence>
<gene>
    <name evidence="2" type="ORF">HYN49_08225</name>
</gene>
<dbReference type="EMBL" id="CP029187">
    <property type="protein sequence ID" value="AWI25886.1"/>
    <property type="molecule type" value="Genomic_DNA"/>
</dbReference>
<feature type="transmembrane region" description="Helical" evidence="1">
    <location>
        <begin position="107"/>
        <end position="127"/>
    </location>
</feature>
<evidence type="ECO:0000256" key="1">
    <source>
        <dbReference type="SAM" id="Phobius"/>
    </source>
</evidence>
<keyword evidence="1" id="KW-0472">Membrane</keyword>
<proteinExistence type="predicted"/>
<keyword evidence="1" id="KW-0812">Transmembrane</keyword>
<feature type="transmembrane region" description="Helical" evidence="1">
    <location>
        <begin position="44"/>
        <end position="62"/>
    </location>
</feature>
<organism evidence="2 3">
    <name type="scientific">Flavobacterium pallidum</name>
    <dbReference type="NCBI Taxonomy" id="2172098"/>
    <lineage>
        <taxon>Bacteria</taxon>
        <taxon>Pseudomonadati</taxon>
        <taxon>Bacteroidota</taxon>
        <taxon>Flavobacteriia</taxon>
        <taxon>Flavobacteriales</taxon>
        <taxon>Flavobacteriaceae</taxon>
        <taxon>Flavobacterium</taxon>
    </lineage>
</organism>